<organism evidence="2 3">
    <name type="scientific">Zasmidium cellare</name>
    <name type="common">Wine cellar mold</name>
    <name type="synonym">Racodium cellare</name>
    <dbReference type="NCBI Taxonomy" id="395010"/>
    <lineage>
        <taxon>Eukaryota</taxon>
        <taxon>Fungi</taxon>
        <taxon>Dikarya</taxon>
        <taxon>Ascomycota</taxon>
        <taxon>Pezizomycotina</taxon>
        <taxon>Dothideomycetes</taxon>
        <taxon>Dothideomycetidae</taxon>
        <taxon>Mycosphaerellales</taxon>
        <taxon>Mycosphaerellaceae</taxon>
        <taxon>Zasmidium</taxon>
    </lineage>
</organism>
<feature type="compositionally biased region" description="Basic and acidic residues" evidence="1">
    <location>
        <begin position="281"/>
        <end position="295"/>
    </location>
</feature>
<feature type="compositionally biased region" description="Acidic residues" evidence="1">
    <location>
        <begin position="296"/>
        <end position="305"/>
    </location>
</feature>
<sequence>MTAAEKVFGTTELLEAILLELGDISMLDLWKAQHINKHSRAVIRGSHKLASRLFTAVFPAGHVPTPGSVPDFFDDTFFAARLLSQRQGHEWRRKLHLPPRQTVKPEGKIPRLITKCYEAASFLRHVKPKETLREVRETKGEVLEQCWDYRQRYSPDFGMIYDKVEVGYIQDFRVMSPSGRRKKIEVKISASVSIRTGKSMPELSHVIKHLVVAHPFRAKILEGLAHGTEKDPMTVKWRVNGYDIVPGHEKDTELASEIMLGPQTYEAECPARMDWKWRKLQRRDRTSKNTAKQEEGSDNQDIFDDDDALDSRWVITLSSEAPEDPEHGLSERPGKDFNQDMRYQLEAIDSADHIRHAFGAGRLGFSSSGVPRVAHNLS</sequence>
<evidence type="ECO:0000256" key="1">
    <source>
        <dbReference type="SAM" id="MobiDB-lite"/>
    </source>
</evidence>
<accession>A0ABR0EGY2</accession>
<gene>
    <name evidence="2" type="ORF">PRZ48_008944</name>
</gene>
<evidence type="ECO:0000313" key="3">
    <source>
        <dbReference type="Proteomes" id="UP001305779"/>
    </source>
</evidence>
<feature type="region of interest" description="Disordered" evidence="1">
    <location>
        <begin position="318"/>
        <end position="337"/>
    </location>
</feature>
<feature type="region of interest" description="Disordered" evidence="1">
    <location>
        <begin position="281"/>
        <end position="305"/>
    </location>
</feature>
<comment type="caution">
    <text evidence="2">The sequence shown here is derived from an EMBL/GenBank/DDBJ whole genome shotgun (WGS) entry which is preliminary data.</text>
</comment>
<evidence type="ECO:0000313" key="2">
    <source>
        <dbReference type="EMBL" id="KAK4500754.1"/>
    </source>
</evidence>
<dbReference type="Proteomes" id="UP001305779">
    <property type="component" value="Unassembled WGS sequence"/>
</dbReference>
<protein>
    <submittedName>
        <fullName evidence="2">Uncharacterized protein</fullName>
    </submittedName>
</protein>
<feature type="compositionally biased region" description="Basic and acidic residues" evidence="1">
    <location>
        <begin position="324"/>
        <end position="337"/>
    </location>
</feature>
<keyword evidence="3" id="KW-1185">Reference proteome</keyword>
<name>A0ABR0EGY2_ZASCE</name>
<proteinExistence type="predicted"/>
<reference evidence="2 3" key="1">
    <citation type="journal article" date="2023" name="G3 (Bethesda)">
        <title>A chromosome-level genome assembly of Zasmidium syzygii isolated from banana leaves.</title>
        <authorList>
            <person name="van Westerhoven A.C."/>
            <person name="Mehrabi R."/>
            <person name="Talebi R."/>
            <person name="Steentjes M.B.F."/>
            <person name="Corcolon B."/>
            <person name="Chong P.A."/>
            <person name="Kema G.H.J."/>
            <person name="Seidl M.F."/>
        </authorList>
    </citation>
    <scope>NUCLEOTIDE SEQUENCE [LARGE SCALE GENOMIC DNA]</scope>
    <source>
        <strain evidence="2 3">P124</strain>
    </source>
</reference>
<dbReference type="EMBL" id="JAXOVC010000006">
    <property type="protein sequence ID" value="KAK4500754.1"/>
    <property type="molecule type" value="Genomic_DNA"/>
</dbReference>